<reference evidence="3" key="4">
    <citation type="submission" date="2023-01" db="EMBL/GenBank/DDBJ databases">
        <title>Draft genome sequence of Methylobacterium oxalidis strain NBRC 107715.</title>
        <authorList>
            <person name="Sun Q."/>
            <person name="Mori K."/>
        </authorList>
    </citation>
    <scope>NUCLEOTIDE SEQUENCE</scope>
    <source>
        <strain evidence="3">NBRC 107715</strain>
    </source>
</reference>
<protein>
    <submittedName>
        <fullName evidence="2">Uncharacterized protein</fullName>
    </submittedName>
</protein>
<dbReference type="Proteomes" id="UP000321960">
    <property type="component" value="Unassembled WGS sequence"/>
</dbReference>
<evidence type="ECO:0000313" key="3">
    <source>
        <dbReference type="EMBL" id="GLS62935.1"/>
    </source>
</evidence>
<dbReference type="EMBL" id="BSPK01000018">
    <property type="protein sequence ID" value="GLS62935.1"/>
    <property type="molecule type" value="Genomic_DNA"/>
</dbReference>
<keyword evidence="1" id="KW-0812">Transmembrane</keyword>
<feature type="transmembrane region" description="Helical" evidence="1">
    <location>
        <begin position="6"/>
        <end position="26"/>
    </location>
</feature>
<gene>
    <name evidence="3" type="ORF">GCM10007888_13160</name>
    <name evidence="2" type="ORF">MOX02_48550</name>
</gene>
<accession>A0A512JA43</accession>
<evidence type="ECO:0000313" key="2">
    <source>
        <dbReference type="EMBL" id="GEP06817.1"/>
    </source>
</evidence>
<dbReference type="EMBL" id="BJZU01000124">
    <property type="protein sequence ID" value="GEP06817.1"/>
    <property type="molecule type" value="Genomic_DNA"/>
</dbReference>
<keyword evidence="1" id="KW-0472">Membrane</keyword>
<reference evidence="2 4" key="3">
    <citation type="submission" date="2019-07" db="EMBL/GenBank/DDBJ databases">
        <title>Whole genome shotgun sequence of Methylobacterium oxalidis NBRC 107715.</title>
        <authorList>
            <person name="Hosoyama A."/>
            <person name="Uohara A."/>
            <person name="Ohji S."/>
            <person name="Ichikawa N."/>
        </authorList>
    </citation>
    <scope>NUCLEOTIDE SEQUENCE [LARGE SCALE GENOMIC DNA]</scope>
    <source>
        <strain evidence="2 4">NBRC 107715</strain>
    </source>
</reference>
<comment type="caution">
    <text evidence="2">The sequence shown here is derived from an EMBL/GenBank/DDBJ whole genome shotgun (WGS) entry which is preliminary data.</text>
</comment>
<dbReference type="OrthoDB" id="9990225at2"/>
<dbReference type="Proteomes" id="UP001156856">
    <property type="component" value="Unassembled WGS sequence"/>
</dbReference>
<keyword evidence="1" id="KW-1133">Transmembrane helix</keyword>
<proteinExistence type="predicted"/>
<evidence type="ECO:0000313" key="5">
    <source>
        <dbReference type="Proteomes" id="UP001156856"/>
    </source>
</evidence>
<dbReference type="RefSeq" id="WP_147028325.1">
    <property type="nucleotide sequence ID" value="NZ_BJZU01000124.1"/>
</dbReference>
<name>A0A512JA43_9HYPH</name>
<dbReference type="AlphaFoldDB" id="A0A512JA43"/>
<organism evidence="2 4">
    <name type="scientific">Methylobacterium oxalidis</name>
    <dbReference type="NCBI Taxonomy" id="944322"/>
    <lineage>
        <taxon>Bacteria</taxon>
        <taxon>Pseudomonadati</taxon>
        <taxon>Pseudomonadota</taxon>
        <taxon>Alphaproteobacteria</taxon>
        <taxon>Hyphomicrobiales</taxon>
        <taxon>Methylobacteriaceae</taxon>
        <taxon>Methylobacterium</taxon>
    </lineage>
</organism>
<evidence type="ECO:0000313" key="4">
    <source>
        <dbReference type="Proteomes" id="UP000321960"/>
    </source>
</evidence>
<evidence type="ECO:0000256" key="1">
    <source>
        <dbReference type="SAM" id="Phobius"/>
    </source>
</evidence>
<keyword evidence="5" id="KW-1185">Reference proteome</keyword>
<reference evidence="5" key="2">
    <citation type="journal article" date="2019" name="Int. J. Syst. Evol. Microbiol.">
        <title>The Global Catalogue of Microorganisms (GCM) 10K type strain sequencing project: providing services to taxonomists for standard genome sequencing and annotation.</title>
        <authorList>
            <consortium name="The Broad Institute Genomics Platform"/>
            <consortium name="The Broad Institute Genome Sequencing Center for Infectious Disease"/>
            <person name="Wu L."/>
            <person name="Ma J."/>
        </authorList>
    </citation>
    <scope>NUCLEOTIDE SEQUENCE [LARGE SCALE GENOMIC DNA]</scope>
    <source>
        <strain evidence="5">NBRC 107715</strain>
    </source>
</reference>
<sequence>MAAGYVIAIALEAAGLVALALGLLMVRAEKQAKAAELKGVLRSGQPIQRAPRVAAPPARLEPAAIPAGDILVTGAPADASLGPSEAREALRRAFPDLPEFPTAPRAAA</sequence>
<reference evidence="3" key="1">
    <citation type="journal article" date="2014" name="Int. J. Syst. Evol. Microbiol.">
        <title>Complete genome of a new Firmicutes species belonging to the dominant human colonic microbiota ('Ruminococcus bicirculans') reveals two chromosomes and a selective capacity to utilize plant glucans.</title>
        <authorList>
            <consortium name="NISC Comparative Sequencing Program"/>
            <person name="Wegmann U."/>
            <person name="Louis P."/>
            <person name="Goesmann A."/>
            <person name="Henrissat B."/>
            <person name="Duncan S.H."/>
            <person name="Flint H.J."/>
        </authorList>
    </citation>
    <scope>NUCLEOTIDE SEQUENCE</scope>
    <source>
        <strain evidence="3">NBRC 107715</strain>
    </source>
</reference>